<dbReference type="GO" id="GO:0009435">
    <property type="term" value="P:NAD+ biosynthetic process"/>
    <property type="evidence" value="ECO:0007669"/>
    <property type="project" value="UniProtKB-UniRule"/>
</dbReference>
<comment type="catalytic activity">
    <reaction evidence="10 11">
        <text>nicotinate beta-D-ribonucleotide + ATP + H(+) = deamido-NAD(+) + diphosphate</text>
        <dbReference type="Rhea" id="RHEA:22860"/>
        <dbReference type="ChEBI" id="CHEBI:15378"/>
        <dbReference type="ChEBI" id="CHEBI:30616"/>
        <dbReference type="ChEBI" id="CHEBI:33019"/>
        <dbReference type="ChEBI" id="CHEBI:57502"/>
        <dbReference type="ChEBI" id="CHEBI:58437"/>
        <dbReference type="EC" id="2.7.7.18"/>
    </reaction>
</comment>
<gene>
    <name evidence="11" type="primary">nadD</name>
    <name evidence="13" type="ORF">RB602_14545</name>
</gene>
<sequence>MLEERSLTRGGRKPVGLLGGSFNPAHGGHRSITLFAMKALRLKECWWLVSPGNPLKAGATDMAPLDARLASAQDLSRAAPIRATAIERTMQTRYTIDTLRTLVNRYPRHQFVWIMGADNLENFHRWRQWREIARLMPIAVIARPGYTQSAVASKAMAWFGRFVRPRNQSVHWTKWSTPALVILRYRSDPRSASNIRRTTPNWHSDYAGHIVRDDVTRELL</sequence>
<evidence type="ECO:0000256" key="10">
    <source>
        <dbReference type="ARBA" id="ARBA00048721"/>
    </source>
</evidence>
<dbReference type="GO" id="GO:0005524">
    <property type="term" value="F:ATP binding"/>
    <property type="evidence" value="ECO:0007669"/>
    <property type="project" value="UniProtKB-KW"/>
</dbReference>
<organism evidence="13 14">
    <name type="scientific">Alterisphingorhabdus coralli</name>
    <dbReference type="NCBI Taxonomy" id="3071408"/>
    <lineage>
        <taxon>Bacteria</taxon>
        <taxon>Pseudomonadati</taxon>
        <taxon>Pseudomonadota</taxon>
        <taxon>Alphaproteobacteria</taxon>
        <taxon>Sphingomonadales</taxon>
        <taxon>Sphingomonadaceae</taxon>
        <taxon>Alterisphingorhabdus (ex Yan et al. 2024)</taxon>
    </lineage>
</organism>
<dbReference type="EC" id="2.7.7.18" evidence="11"/>
<evidence type="ECO:0000256" key="4">
    <source>
        <dbReference type="ARBA" id="ARBA00022642"/>
    </source>
</evidence>
<comment type="function">
    <text evidence="1 11">Catalyzes the reversible adenylation of nicotinate mononucleotide (NaMN) to nicotinic acid adenine dinucleotide (NaAD).</text>
</comment>
<proteinExistence type="inferred from homology"/>
<evidence type="ECO:0000256" key="3">
    <source>
        <dbReference type="ARBA" id="ARBA00009014"/>
    </source>
</evidence>
<keyword evidence="4 11" id="KW-0662">Pyridine nucleotide biosynthesis</keyword>
<evidence type="ECO:0000256" key="7">
    <source>
        <dbReference type="ARBA" id="ARBA00022741"/>
    </source>
</evidence>
<dbReference type="CDD" id="cd02165">
    <property type="entry name" value="NMNAT"/>
    <property type="match status" value="1"/>
</dbReference>
<protein>
    <recommendedName>
        <fullName evidence="11">Probable nicotinate-nucleotide adenylyltransferase</fullName>
        <ecNumber evidence="11">2.7.7.18</ecNumber>
    </recommendedName>
    <alternativeName>
        <fullName evidence="11">Deamido-NAD(+) diphosphorylase</fullName>
    </alternativeName>
    <alternativeName>
        <fullName evidence="11">Deamido-NAD(+) pyrophosphorylase</fullName>
    </alternativeName>
    <alternativeName>
        <fullName evidence="11">Nicotinate mononucleotide adenylyltransferase</fullName>
        <shortName evidence="11">NaMN adenylyltransferase</shortName>
    </alternativeName>
</protein>
<evidence type="ECO:0000256" key="6">
    <source>
        <dbReference type="ARBA" id="ARBA00022695"/>
    </source>
</evidence>
<evidence type="ECO:0000256" key="9">
    <source>
        <dbReference type="ARBA" id="ARBA00023027"/>
    </source>
</evidence>
<dbReference type="InterPro" id="IPR004821">
    <property type="entry name" value="Cyt_trans-like"/>
</dbReference>
<dbReference type="PANTHER" id="PTHR39321">
    <property type="entry name" value="NICOTINATE-NUCLEOTIDE ADENYLYLTRANSFERASE-RELATED"/>
    <property type="match status" value="1"/>
</dbReference>
<feature type="domain" description="Cytidyltransferase-like" evidence="12">
    <location>
        <begin position="17"/>
        <end position="197"/>
    </location>
</feature>
<dbReference type="InterPro" id="IPR014729">
    <property type="entry name" value="Rossmann-like_a/b/a_fold"/>
</dbReference>
<keyword evidence="6 11" id="KW-0548">Nucleotidyltransferase</keyword>
<evidence type="ECO:0000256" key="5">
    <source>
        <dbReference type="ARBA" id="ARBA00022679"/>
    </source>
</evidence>
<accession>A0AA97I0J7</accession>
<dbReference type="HAMAP" id="MF_00244">
    <property type="entry name" value="NaMN_adenylyltr"/>
    <property type="match status" value="1"/>
</dbReference>
<dbReference type="Gene3D" id="3.40.50.620">
    <property type="entry name" value="HUPs"/>
    <property type="match status" value="1"/>
</dbReference>
<dbReference type="NCBIfam" id="NF000843">
    <property type="entry name" value="PRK00071.2-2"/>
    <property type="match status" value="1"/>
</dbReference>
<dbReference type="GO" id="GO:0004515">
    <property type="term" value="F:nicotinate-nucleotide adenylyltransferase activity"/>
    <property type="evidence" value="ECO:0007669"/>
    <property type="project" value="UniProtKB-UniRule"/>
</dbReference>
<keyword evidence="14" id="KW-1185">Reference proteome</keyword>
<dbReference type="AlphaFoldDB" id="A0AA97I0J7"/>
<evidence type="ECO:0000256" key="1">
    <source>
        <dbReference type="ARBA" id="ARBA00002324"/>
    </source>
</evidence>
<dbReference type="InterPro" id="IPR005248">
    <property type="entry name" value="NadD/NMNAT"/>
</dbReference>
<evidence type="ECO:0000313" key="13">
    <source>
        <dbReference type="EMBL" id="WOE75032.1"/>
    </source>
</evidence>
<keyword evidence="5 11" id="KW-0808">Transferase</keyword>
<dbReference type="PANTHER" id="PTHR39321:SF3">
    <property type="entry name" value="PHOSPHOPANTETHEINE ADENYLYLTRANSFERASE"/>
    <property type="match status" value="1"/>
</dbReference>
<dbReference type="KEGG" id="acoa:RB602_14545"/>
<keyword evidence="7 11" id="KW-0547">Nucleotide-binding</keyword>
<dbReference type="SUPFAM" id="SSF52374">
    <property type="entry name" value="Nucleotidylyl transferase"/>
    <property type="match status" value="1"/>
</dbReference>
<comment type="similarity">
    <text evidence="3 11">Belongs to the NadD family.</text>
</comment>
<comment type="pathway">
    <text evidence="2 11">Cofactor biosynthesis; NAD(+) biosynthesis; deamido-NAD(+) from nicotinate D-ribonucleotide: step 1/1.</text>
</comment>
<dbReference type="Proteomes" id="UP001302429">
    <property type="component" value="Chromosome"/>
</dbReference>
<keyword evidence="8 11" id="KW-0067">ATP-binding</keyword>
<reference evidence="13 14" key="1">
    <citation type="submission" date="2023-10" db="EMBL/GenBank/DDBJ databases">
        <title>Complete genome sequence of a Sphingomonadaceae bacterium.</title>
        <authorList>
            <person name="Yan C."/>
        </authorList>
    </citation>
    <scope>NUCLEOTIDE SEQUENCE [LARGE SCALE GENOMIC DNA]</scope>
    <source>
        <strain evidence="13 14">SCSIO 66989</strain>
    </source>
</reference>
<keyword evidence="9 11" id="KW-0520">NAD</keyword>
<evidence type="ECO:0000256" key="11">
    <source>
        <dbReference type="HAMAP-Rule" id="MF_00244"/>
    </source>
</evidence>
<name>A0AA97I0J7_9SPHN</name>
<evidence type="ECO:0000313" key="14">
    <source>
        <dbReference type="Proteomes" id="UP001302429"/>
    </source>
</evidence>
<dbReference type="Pfam" id="PF01467">
    <property type="entry name" value="CTP_transf_like"/>
    <property type="match status" value="1"/>
</dbReference>
<dbReference type="EMBL" id="CP136594">
    <property type="protein sequence ID" value="WOE75032.1"/>
    <property type="molecule type" value="Genomic_DNA"/>
</dbReference>
<evidence type="ECO:0000259" key="12">
    <source>
        <dbReference type="Pfam" id="PF01467"/>
    </source>
</evidence>
<dbReference type="RefSeq" id="WP_317081579.1">
    <property type="nucleotide sequence ID" value="NZ_CP136594.1"/>
</dbReference>
<evidence type="ECO:0000256" key="8">
    <source>
        <dbReference type="ARBA" id="ARBA00022840"/>
    </source>
</evidence>
<evidence type="ECO:0000256" key="2">
    <source>
        <dbReference type="ARBA" id="ARBA00005019"/>
    </source>
</evidence>